<dbReference type="CDD" id="cd09917">
    <property type="entry name" value="F-box_SF"/>
    <property type="match status" value="1"/>
</dbReference>
<dbReference type="eggNOG" id="ENOG502QVW9">
    <property type="taxonomic scope" value="Eukaryota"/>
</dbReference>
<evidence type="ECO:0000259" key="1">
    <source>
        <dbReference type="PROSITE" id="PS50181"/>
    </source>
</evidence>
<dbReference type="InterPro" id="IPR032675">
    <property type="entry name" value="LRR_dom_sf"/>
</dbReference>
<reference evidence="2 3" key="1">
    <citation type="journal article" date="2007" name="Science">
        <title>Sea anemone genome reveals ancestral eumetazoan gene repertoire and genomic organization.</title>
        <authorList>
            <person name="Putnam N.H."/>
            <person name="Srivastava M."/>
            <person name="Hellsten U."/>
            <person name="Dirks B."/>
            <person name="Chapman J."/>
            <person name="Salamov A."/>
            <person name="Terry A."/>
            <person name="Shapiro H."/>
            <person name="Lindquist E."/>
            <person name="Kapitonov V.V."/>
            <person name="Jurka J."/>
            <person name="Genikhovich G."/>
            <person name="Grigoriev I.V."/>
            <person name="Lucas S.M."/>
            <person name="Steele R.E."/>
            <person name="Finnerty J.R."/>
            <person name="Technau U."/>
            <person name="Martindale M.Q."/>
            <person name="Rokhsar D.S."/>
        </authorList>
    </citation>
    <scope>NUCLEOTIDE SEQUENCE [LARGE SCALE GENOMIC DNA]</scope>
    <source>
        <strain evidence="3">CH2 X CH6</strain>
    </source>
</reference>
<dbReference type="PROSITE" id="PS50181">
    <property type="entry name" value="FBOX"/>
    <property type="match status" value="1"/>
</dbReference>
<dbReference type="Pfam" id="PF00646">
    <property type="entry name" value="F-box"/>
    <property type="match status" value="1"/>
</dbReference>
<dbReference type="OMA" id="PSCWASI"/>
<dbReference type="GO" id="GO:0031146">
    <property type="term" value="P:SCF-dependent proteasomal ubiquitin-dependent protein catabolic process"/>
    <property type="evidence" value="ECO:0007669"/>
    <property type="project" value="InterPro"/>
</dbReference>
<dbReference type="Pfam" id="PF19729">
    <property type="entry name" value="LRR_FBXL18"/>
    <property type="match status" value="1"/>
</dbReference>
<dbReference type="EMBL" id="DS469692">
    <property type="protein sequence ID" value="EDO35654.1"/>
    <property type="molecule type" value="Genomic_DNA"/>
</dbReference>
<dbReference type="InterPro" id="IPR001810">
    <property type="entry name" value="F-box_dom"/>
</dbReference>
<organism evidence="2 3">
    <name type="scientific">Nematostella vectensis</name>
    <name type="common">Starlet sea anemone</name>
    <dbReference type="NCBI Taxonomy" id="45351"/>
    <lineage>
        <taxon>Eukaryota</taxon>
        <taxon>Metazoa</taxon>
        <taxon>Cnidaria</taxon>
        <taxon>Anthozoa</taxon>
        <taxon>Hexacorallia</taxon>
        <taxon>Actiniaria</taxon>
        <taxon>Edwardsiidae</taxon>
        <taxon>Nematostella</taxon>
    </lineage>
</organism>
<dbReference type="Gene3D" id="3.80.10.10">
    <property type="entry name" value="Ribonuclease Inhibitor"/>
    <property type="match status" value="2"/>
</dbReference>
<sequence length="698" mass="80051">MDLLPDELLVNIFRHLPARDLIALSFLCRRFRRLLDSVQFNRYVSFRNSWGVPQGMICQYILKHANILTSLNLRNCYWMTSIGTTLLKLKQLKALDIRGCSLPLEICLKVVERNSHLTDLGWSVDKQTMKLCEAEHMNPADISEIHKKVYRVFKQLMSLKLDFFFGKSGCFQYEDSLWWILCCFLFKMKLNFLELAWPDGSMEHLRTTHEAARITIQCTDDKKERLFEFIAEGQGINEDDRHLLEAWLHHFPHFQFTPVCRPGRLLWICPVFKTPLKLLRSNKQFVFSAIVESDDPICVDMACSPQLKLTSTIAKSLRYLNLANAVIEDWDDFKGLDFPMLQSLNLQGTSCLLDSVGNLIRLKHLNLANVSYHKSQMTLDRHTLLSSLSCCTSLVSLALPSCWASIPSGKEGKTTKQVGWKHMLNDFELIHEKFKSILGTNHPVNLQIPQNQVHMMKALCSCKLSPDVLTTLNNWEFLHRLTIAGVTVPGNASFLVNIAQKCSQLEFLSLANLTPALSHSSGVSNLMKALSHCHKLKDFRLEQKYFDISCRFQSSLAAASSLERVCLIAKNGKLEKKGVIPWLTKDTDIWIEYLGVWAIKECDKFAFVLQCRKLIFVQIFCDVSKKDIADTRRLVKTRFYKKRAGLTVAVYSYTETSGTSTRFDPDISLTTPNVHLNEITLFSSRVATDWRQVYWNGH</sequence>
<accession>A7SKX8</accession>
<name>A7SKX8_NEMVE</name>
<proteinExistence type="predicted"/>
<dbReference type="SUPFAM" id="SSF81383">
    <property type="entry name" value="F-box domain"/>
    <property type="match status" value="1"/>
</dbReference>
<gene>
    <name evidence="2" type="ORF">NEMVEDRAFT_v1g245946</name>
</gene>
<dbReference type="Proteomes" id="UP000001593">
    <property type="component" value="Unassembled WGS sequence"/>
</dbReference>
<feature type="domain" description="F-box" evidence="1">
    <location>
        <begin position="1"/>
        <end position="46"/>
    </location>
</feature>
<keyword evidence="3" id="KW-1185">Reference proteome</keyword>
<dbReference type="InParanoid" id="A7SKX8"/>
<evidence type="ECO:0000313" key="2">
    <source>
        <dbReference type="EMBL" id="EDO35654.1"/>
    </source>
</evidence>
<dbReference type="InterPro" id="IPR036047">
    <property type="entry name" value="F-box-like_dom_sf"/>
</dbReference>
<dbReference type="SUPFAM" id="SSF52047">
    <property type="entry name" value="RNI-like"/>
    <property type="match status" value="2"/>
</dbReference>
<dbReference type="InterPro" id="IPR045627">
    <property type="entry name" value="FBXL18_LRR"/>
</dbReference>
<dbReference type="AlphaFoldDB" id="A7SKX8"/>
<dbReference type="PhylomeDB" id="A7SKX8"/>
<dbReference type="HOGENOM" id="CLU_021195_0_0_1"/>
<dbReference type="SMART" id="SM00256">
    <property type="entry name" value="FBOX"/>
    <property type="match status" value="1"/>
</dbReference>
<dbReference type="STRING" id="45351.A7SKX8"/>
<evidence type="ECO:0000313" key="3">
    <source>
        <dbReference type="Proteomes" id="UP000001593"/>
    </source>
</evidence>
<protein>
    <recommendedName>
        <fullName evidence="1">F-box domain-containing protein</fullName>
    </recommendedName>
</protein>